<organism evidence="1 2">
    <name type="scientific">Allohahella marinimesophila</name>
    <dbReference type="NCBI Taxonomy" id="1054972"/>
    <lineage>
        <taxon>Bacteria</taxon>
        <taxon>Pseudomonadati</taxon>
        <taxon>Pseudomonadota</taxon>
        <taxon>Gammaproteobacteria</taxon>
        <taxon>Oceanospirillales</taxon>
        <taxon>Hahellaceae</taxon>
        <taxon>Allohahella</taxon>
    </lineage>
</organism>
<proteinExistence type="predicted"/>
<name>A0ABP7PBM8_9GAMM</name>
<keyword evidence="2" id="KW-1185">Reference proteome</keyword>
<gene>
    <name evidence="1" type="ORF">GCM10022278_20970</name>
</gene>
<protein>
    <submittedName>
        <fullName evidence="1">Uncharacterized protein</fullName>
    </submittedName>
</protein>
<sequence length="204" mass="22580">MRLPSGRAWRAADRAIWIDSCLHPVYCGSDGILACITSSHIVGNDDLVQERLRRLGGGSSGREHQYDEGFGYFGAARDYRAYSDEEIGGKPGREDWVGYHDTNGDNAIDLNADMDEADANDGSYSYLGHYKHWADMKCFALGLQFNPRSPLNDGDRFKTVNDLLGERPALPGAADFAAYRDALLAARAVMQDAYGFDQADVENW</sequence>
<reference evidence="2" key="1">
    <citation type="journal article" date="2019" name="Int. J. Syst. Evol. Microbiol.">
        <title>The Global Catalogue of Microorganisms (GCM) 10K type strain sequencing project: providing services to taxonomists for standard genome sequencing and annotation.</title>
        <authorList>
            <consortium name="The Broad Institute Genomics Platform"/>
            <consortium name="The Broad Institute Genome Sequencing Center for Infectious Disease"/>
            <person name="Wu L."/>
            <person name="Ma J."/>
        </authorList>
    </citation>
    <scope>NUCLEOTIDE SEQUENCE [LARGE SCALE GENOMIC DNA]</scope>
    <source>
        <strain evidence="2">JCM 17555</strain>
    </source>
</reference>
<dbReference type="EMBL" id="BAABBO010000009">
    <property type="protein sequence ID" value="GAA3962888.1"/>
    <property type="molecule type" value="Genomic_DNA"/>
</dbReference>
<dbReference type="Proteomes" id="UP001501337">
    <property type="component" value="Unassembled WGS sequence"/>
</dbReference>
<evidence type="ECO:0000313" key="2">
    <source>
        <dbReference type="Proteomes" id="UP001501337"/>
    </source>
</evidence>
<accession>A0ABP7PBM8</accession>
<comment type="caution">
    <text evidence="1">The sequence shown here is derived from an EMBL/GenBank/DDBJ whole genome shotgun (WGS) entry which is preliminary data.</text>
</comment>
<evidence type="ECO:0000313" key="1">
    <source>
        <dbReference type="EMBL" id="GAA3962888.1"/>
    </source>
</evidence>
<dbReference type="RefSeq" id="WP_344806033.1">
    <property type="nucleotide sequence ID" value="NZ_BAABBO010000009.1"/>
</dbReference>